<evidence type="ECO:0000256" key="9">
    <source>
        <dbReference type="SAM" id="SignalP"/>
    </source>
</evidence>
<keyword evidence="6" id="KW-0472">Membrane</keyword>
<dbReference type="AlphaFoldDB" id="A0A7R6SZ47"/>
<dbReference type="GO" id="GO:1990281">
    <property type="term" value="C:efflux pump complex"/>
    <property type="evidence" value="ECO:0007669"/>
    <property type="project" value="TreeGrafter"/>
</dbReference>
<evidence type="ECO:0000256" key="1">
    <source>
        <dbReference type="ARBA" id="ARBA00004442"/>
    </source>
</evidence>
<evidence type="ECO:0000256" key="3">
    <source>
        <dbReference type="ARBA" id="ARBA00022448"/>
    </source>
</evidence>
<keyword evidence="4" id="KW-1134">Transmembrane beta strand</keyword>
<feature type="coiled-coil region" evidence="8">
    <location>
        <begin position="158"/>
        <end position="258"/>
    </location>
</feature>
<evidence type="ECO:0000256" key="5">
    <source>
        <dbReference type="ARBA" id="ARBA00022692"/>
    </source>
</evidence>
<reference evidence="10 11" key="1">
    <citation type="journal article" date="2012" name="Extremophiles">
        <title>Thermotomaculum hydrothermale gen. nov., sp. nov., a novel heterotrophic thermophile within the phylum Acidobacteria from a deep-sea hydrothermal vent chimney in the Southern Okinawa Trough.</title>
        <authorList>
            <person name="Izumi H."/>
            <person name="Nunoura T."/>
            <person name="Miyazaki M."/>
            <person name="Mino S."/>
            <person name="Toki T."/>
            <person name="Takai K."/>
            <person name="Sako Y."/>
            <person name="Sawabe T."/>
            <person name="Nakagawa S."/>
        </authorList>
    </citation>
    <scope>NUCLEOTIDE SEQUENCE [LARGE SCALE GENOMIC DNA]</scope>
    <source>
        <strain evidence="10 11">AC55</strain>
    </source>
</reference>
<dbReference type="InterPro" id="IPR003423">
    <property type="entry name" value="OMP_efflux"/>
</dbReference>
<dbReference type="Proteomes" id="UP000595564">
    <property type="component" value="Chromosome"/>
</dbReference>
<organism evidence="10 11">
    <name type="scientific">Thermotomaculum hydrothermale</name>
    <dbReference type="NCBI Taxonomy" id="981385"/>
    <lineage>
        <taxon>Bacteria</taxon>
        <taxon>Pseudomonadati</taxon>
        <taxon>Acidobacteriota</taxon>
        <taxon>Holophagae</taxon>
        <taxon>Thermotomaculales</taxon>
        <taxon>Thermotomaculaceae</taxon>
        <taxon>Thermotomaculum</taxon>
    </lineage>
</organism>
<dbReference type="RefSeq" id="WP_201327677.1">
    <property type="nucleotide sequence ID" value="NZ_AP017470.1"/>
</dbReference>
<dbReference type="GO" id="GO:0009279">
    <property type="term" value="C:cell outer membrane"/>
    <property type="evidence" value="ECO:0007669"/>
    <property type="project" value="UniProtKB-SubCell"/>
</dbReference>
<keyword evidence="9" id="KW-0732">Signal</keyword>
<gene>
    <name evidence="10" type="ORF">TTHT_1918</name>
</gene>
<dbReference type="PANTHER" id="PTHR30026:SF20">
    <property type="entry name" value="OUTER MEMBRANE PROTEIN TOLC"/>
    <property type="match status" value="1"/>
</dbReference>
<dbReference type="PANTHER" id="PTHR30026">
    <property type="entry name" value="OUTER MEMBRANE PROTEIN TOLC"/>
    <property type="match status" value="1"/>
</dbReference>
<evidence type="ECO:0000256" key="7">
    <source>
        <dbReference type="ARBA" id="ARBA00023237"/>
    </source>
</evidence>
<proteinExistence type="inferred from homology"/>
<dbReference type="EMBL" id="AP017470">
    <property type="protein sequence ID" value="BBB33370.1"/>
    <property type="molecule type" value="Genomic_DNA"/>
</dbReference>
<accession>A0A7R6SZ47</accession>
<evidence type="ECO:0000256" key="4">
    <source>
        <dbReference type="ARBA" id="ARBA00022452"/>
    </source>
</evidence>
<dbReference type="Pfam" id="PF02321">
    <property type="entry name" value="OEP"/>
    <property type="match status" value="2"/>
</dbReference>
<dbReference type="SUPFAM" id="SSF56954">
    <property type="entry name" value="Outer membrane efflux proteins (OEP)"/>
    <property type="match status" value="1"/>
</dbReference>
<comment type="subcellular location">
    <subcellularLocation>
        <location evidence="1">Cell outer membrane</location>
    </subcellularLocation>
</comment>
<evidence type="ECO:0000256" key="8">
    <source>
        <dbReference type="SAM" id="Coils"/>
    </source>
</evidence>
<feature type="chain" id="PRO_5032826423" evidence="9">
    <location>
        <begin position="20"/>
        <end position="499"/>
    </location>
</feature>
<dbReference type="Gene3D" id="1.20.1600.10">
    <property type="entry name" value="Outer membrane efflux proteins (OEP)"/>
    <property type="match status" value="1"/>
</dbReference>
<keyword evidence="11" id="KW-1185">Reference proteome</keyword>
<feature type="signal peptide" evidence="9">
    <location>
        <begin position="1"/>
        <end position="19"/>
    </location>
</feature>
<evidence type="ECO:0000256" key="2">
    <source>
        <dbReference type="ARBA" id="ARBA00007613"/>
    </source>
</evidence>
<dbReference type="GO" id="GO:0015562">
    <property type="term" value="F:efflux transmembrane transporter activity"/>
    <property type="evidence" value="ECO:0007669"/>
    <property type="project" value="InterPro"/>
</dbReference>
<evidence type="ECO:0000256" key="6">
    <source>
        <dbReference type="ARBA" id="ARBA00023136"/>
    </source>
</evidence>
<dbReference type="KEGG" id="thyd:TTHT_1918"/>
<dbReference type="InterPro" id="IPR051906">
    <property type="entry name" value="TolC-like"/>
</dbReference>
<protein>
    <submittedName>
        <fullName evidence="10">RND family efflux pump outer membrane protein</fullName>
    </submittedName>
</protein>
<keyword evidence="8" id="KW-0175">Coiled coil</keyword>
<evidence type="ECO:0000313" key="11">
    <source>
        <dbReference type="Proteomes" id="UP000595564"/>
    </source>
</evidence>
<keyword evidence="3" id="KW-0813">Transport</keyword>
<dbReference type="GO" id="GO:0015288">
    <property type="term" value="F:porin activity"/>
    <property type="evidence" value="ECO:0007669"/>
    <property type="project" value="TreeGrafter"/>
</dbReference>
<name>A0A7R6SZ47_9BACT</name>
<sequence>MRKFLVLSLLIFFSTSIFAQGEKLTLEKAIRLALKNNLDIQISEISYKQAKNNVYSALGIYDLKFDLTAEHQDSTQPPRTLLDASRSVQDFLNFSLTQKVSTGATVTFTTTSYKYKTANYAFSFLNPVYGTTFKLRVDQPLLNGFGKKNVEYQIKVNRHMEEKAKEQFRQQVMNLIEETSSSYLDLVYAYKNLQVAKDSLKLAKEQYNITKQKIEVGTMAEVEIYQAEANLASAEQQLIEAQNLVQQTEDNLKKLLNIKENQWDIVFEPDYKLEFTPQKINPEEYIKTALKKNPQIKIKKIENQISKLDVLFKKNQKLPSVNFYASVAYAGNNAIHTYDNEGKPIVIPGSLGDAIDMALDFDNQTWIVGINISYKFQNRAAKAAYKNAILGEKSSELSLKNTIYTITVNVKNAIRNVKAAERAYFAAQKTRILREKDLEAEKKKFVNGMSTNFLVSQKEDELAKAKVNELNALVKYKKAILDLEKQAGILLDKLNFKID</sequence>
<comment type="similarity">
    <text evidence="2">Belongs to the outer membrane factor (OMF) (TC 1.B.17) family.</text>
</comment>
<keyword evidence="7" id="KW-0998">Cell outer membrane</keyword>
<evidence type="ECO:0000313" key="10">
    <source>
        <dbReference type="EMBL" id="BBB33370.1"/>
    </source>
</evidence>
<keyword evidence="5" id="KW-0812">Transmembrane</keyword>